<dbReference type="PANTHER" id="PTHR40459">
    <property type="entry name" value="CONSERVED HYPOTHETICAL ALANINE AND LEUCINE RICH PROTEIN"/>
    <property type="match status" value="1"/>
</dbReference>
<evidence type="ECO:0000313" key="3">
    <source>
        <dbReference type="Proteomes" id="UP000264589"/>
    </source>
</evidence>
<dbReference type="Proteomes" id="UP000264589">
    <property type="component" value="Unassembled WGS sequence"/>
</dbReference>
<dbReference type="PANTHER" id="PTHR40459:SF1">
    <property type="entry name" value="CONSERVED HYPOTHETICAL ALANINE AND LEUCINE RICH PROTEIN"/>
    <property type="match status" value="1"/>
</dbReference>
<organism evidence="2 3">
    <name type="scientific">Parvularcula marina</name>
    <dbReference type="NCBI Taxonomy" id="2292771"/>
    <lineage>
        <taxon>Bacteria</taxon>
        <taxon>Pseudomonadati</taxon>
        <taxon>Pseudomonadota</taxon>
        <taxon>Alphaproteobacteria</taxon>
        <taxon>Parvularculales</taxon>
        <taxon>Parvularculaceae</taxon>
        <taxon>Parvularcula</taxon>
    </lineage>
</organism>
<comment type="caution">
    <text evidence="2">The sequence shown here is derived from an EMBL/GenBank/DDBJ whole genome shotgun (WGS) entry which is preliminary data.</text>
</comment>
<dbReference type="InterPro" id="IPR018931">
    <property type="entry name" value="DUF2520"/>
</dbReference>
<feature type="domain" description="DUF2520" evidence="1">
    <location>
        <begin position="120"/>
        <end position="234"/>
    </location>
</feature>
<dbReference type="RefSeq" id="WP_116390485.1">
    <property type="nucleotide sequence ID" value="NZ_QUQO01000001.1"/>
</dbReference>
<evidence type="ECO:0000313" key="2">
    <source>
        <dbReference type="EMBL" id="RFB03857.1"/>
    </source>
</evidence>
<evidence type="ECO:0000259" key="1">
    <source>
        <dbReference type="Pfam" id="PF10728"/>
    </source>
</evidence>
<dbReference type="AlphaFoldDB" id="A0A371REH9"/>
<protein>
    <submittedName>
        <fullName evidence="2">DUF2520 domain-containing protein</fullName>
    </submittedName>
</protein>
<dbReference type="InterPro" id="IPR036291">
    <property type="entry name" value="NAD(P)-bd_dom_sf"/>
</dbReference>
<dbReference type="EMBL" id="QUQO01000001">
    <property type="protein sequence ID" value="RFB03857.1"/>
    <property type="molecule type" value="Genomic_DNA"/>
</dbReference>
<sequence length="245" mass="26191">MSPRYALIGDGRLATSLGPYLHQSGAALTLWSRRAEASGGLALRDVVSEADIVLLAISDGAIEGFAAEHRAILKGKRLVHFSGAHSFEGMTGWHPLFSFPAHAVPLNQMSTILFVGEEMDEDGNTDFGDIFPMLSNPCTAITKEQKPLYHALAVLSGNLVSFTWNEVARVAEEELGLPPVPLLVPYFRSLIDGFTASPLDSLTGPVARGDQATVEKNLAALESQPALRPLYDALLTAAARKGIPS</sequence>
<dbReference type="Gene3D" id="1.10.1040.20">
    <property type="entry name" value="ProC-like, C-terminal domain"/>
    <property type="match status" value="1"/>
</dbReference>
<reference evidence="2 3" key="1">
    <citation type="submission" date="2018-08" db="EMBL/GenBank/DDBJ databases">
        <title>Parvularcula sp. SM1705, isolated from surface water of the South Sea China.</title>
        <authorList>
            <person name="Sun L."/>
        </authorList>
    </citation>
    <scope>NUCLEOTIDE SEQUENCE [LARGE SCALE GENOMIC DNA]</scope>
    <source>
        <strain evidence="2 3">SM1705</strain>
    </source>
</reference>
<dbReference type="Gene3D" id="3.40.50.720">
    <property type="entry name" value="NAD(P)-binding Rossmann-like Domain"/>
    <property type="match status" value="1"/>
</dbReference>
<dbReference type="OrthoDB" id="8650434at2"/>
<dbReference type="SUPFAM" id="SSF51735">
    <property type="entry name" value="NAD(P)-binding Rossmann-fold domains"/>
    <property type="match status" value="1"/>
</dbReference>
<dbReference type="InterPro" id="IPR037108">
    <property type="entry name" value="TM1727-like_C_sf"/>
</dbReference>
<accession>A0A371REH9</accession>
<proteinExistence type="predicted"/>
<dbReference type="Pfam" id="PF10728">
    <property type="entry name" value="DUF2520"/>
    <property type="match status" value="1"/>
</dbReference>
<dbReference type="InParanoid" id="A0A371REH9"/>
<dbReference type="InterPro" id="IPR008927">
    <property type="entry name" value="6-PGluconate_DH-like_C_sf"/>
</dbReference>
<dbReference type="SUPFAM" id="SSF48179">
    <property type="entry name" value="6-phosphogluconate dehydrogenase C-terminal domain-like"/>
    <property type="match status" value="1"/>
</dbReference>
<name>A0A371REH9_9PROT</name>
<gene>
    <name evidence="2" type="ORF">DX908_00295</name>
</gene>
<keyword evidence="3" id="KW-1185">Reference proteome</keyword>